<accession>A0ABP0VNV8</accession>
<feature type="signal peptide" evidence="1">
    <location>
        <begin position="1"/>
        <end position="16"/>
    </location>
</feature>
<evidence type="ECO:0000256" key="1">
    <source>
        <dbReference type="SAM" id="SignalP"/>
    </source>
</evidence>
<dbReference type="Proteomes" id="UP001497444">
    <property type="component" value="Chromosome 1"/>
</dbReference>
<name>A0ABP0VNV8_9BRYO</name>
<gene>
    <name evidence="2" type="ORF">CSSPJE1EN1_LOCUS253</name>
</gene>
<organism evidence="2 3">
    <name type="scientific">Sphagnum jensenii</name>
    <dbReference type="NCBI Taxonomy" id="128206"/>
    <lineage>
        <taxon>Eukaryota</taxon>
        <taxon>Viridiplantae</taxon>
        <taxon>Streptophyta</taxon>
        <taxon>Embryophyta</taxon>
        <taxon>Bryophyta</taxon>
        <taxon>Sphagnophytina</taxon>
        <taxon>Sphagnopsida</taxon>
        <taxon>Sphagnales</taxon>
        <taxon>Sphagnaceae</taxon>
        <taxon>Sphagnum</taxon>
    </lineage>
</organism>
<reference evidence="2 3" key="1">
    <citation type="submission" date="2024-02" db="EMBL/GenBank/DDBJ databases">
        <authorList>
            <consortium name="ELIXIR-Norway"/>
            <consortium name="Elixir Norway"/>
        </authorList>
    </citation>
    <scope>NUCLEOTIDE SEQUENCE [LARGE SCALE GENOMIC DNA]</scope>
</reference>
<keyword evidence="3" id="KW-1185">Reference proteome</keyword>
<keyword evidence="1" id="KW-0732">Signal</keyword>
<evidence type="ECO:0000313" key="3">
    <source>
        <dbReference type="Proteomes" id="UP001497444"/>
    </source>
</evidence>
<evidence type="ECO:0008006" key="4">
    <source>
        <dbReference type="Google" id="ProtNLM"/>
    </source>
</evidence>
<evidence type="ECO:0000313" key="2">
    <source>
        <dbReference type="EMBL" id="CAK9254775.1"/>
    </source>
</evidence>
<feature type="chain" id="PRO_5045745454" description="Secreted protein" evidence="1">
    <location>
        <begin position="17"/>
        <end position="89"/>
    </location>
</feature>
<proteinExistence type="predicted"/>
<dbReference type="EMBL" id="OZ020096">
    <property type="protein sequence ID" value="CAK9254775.1"/>
    <property type="molecule type" value="Genomic_DNA"/>
</dbReference>
<sequence>MLPFALWLWIVRDAVRFCGTCGKENWTGEGLLEEEGVAVVVVVVEVGWLGWFHRWGTMEAHDVMRVVVLILGALDPRQRSVANCLLSPS</sequence>
<protein>
    <recommendedName>
        <fullName evidence="4">Secreted protein</fullName>
    </recommendedName>
</protein>